<evidence type="ECO:0000313" key="3">
    <source>
        <dbReference type="Proteomes" id="UP000604046"/>
    </source>
</evidence>
<keyword evidence="1" id="KW-1133">Transmembrane helix</keyword>
<dbReference type="InterPro" id="IPR035914">
    <property type="entry name" value="Sperma_CUB_dom_sf"/>
</dbReference>
<dbReference type="EMBL" id="CAJNDS010001935">
    <property type="protein sequence ID" value="CAE7290081.1"/>
    <property type="molecule type" value="Genomic_DNA"/>
</dbReference>
<accession>A0A812NIW9</accession>
<keyword evidence="3" id="KW-1185">Reference proteome</keyword>
<dbReference type="OrthoDB" id="413115at2759"/>
<feature type="transmembrane region" description="Helical" evidence="1">
    <location>
        <begin position="322"/>
        <end position="343"/>
    </location>
</feature>
<reference evidence="2" key="1">
    <citation type="submission" date="2021-02" db="EMBL/GenBank/DDBJ databases">
        <authorList>
            <person name="Dougan E. K."/>
            <person name="Rhodes N."/>
            <person name="Thang M."/>
            <person name="Chan C."/>
        </authorList>
    </citation>
    <scope>NUCLEOTIDE SEQUENCE</scope>
</reference>
<keyword evidence="1" id="KW-0812">Transmembrane</keyword>
<comment type="caution">
    <text evidence="2">The sequence shown here is derived from an EMBL/GenBank/DDBJ whole genome shotgun (WGS) entry which is preliminary data.</text>
</comment>
<name>A0A812NIW9_9DINO</name>
<organism evidence="2 3">
    <name type="scientific">Symbiodinium natans</name>
    <dbReference type="NCBI Taxonomy" id="878477"/>
    <lineage>
        <taxon>Eukaryota</taxon>
        <taxon>Sar</taxon>
        <taxon>Alveolata</taxon>
        <taxon>Dinophyceae</taxon>
        <taxon>Suessiales</taxon>
        <taxon>Symbiodiniaceae</taxon>
        <taxon>Symbiodinium</taxon>
    </lineage>
</organism>
<dbReference type="SUPFAM" id="SSF49854">
    <property type="entry name" value="Spermadhesin, CUB domain"/>
    <property type="match status" value="1"/>
</dbReference>
<protein>
    <submittedName>
        <fullName evidence="2">Uncharacterized protein</fullName>
    </submittedName>
</protein>
<dbReference type="AlphaFoldDB" id="A0A812NIW9"/>
<dbReference type="Proteomes" id="UP000604046">
    <property type="component" value="Unassembled WGS sequence"/>
</dbReference>
<evidence type="ECO:0000313" key="2">
    <source>
        <dbReference type="EMBL" id="CAE7290081.1"/>
    </source>
</evidence>
<keyword evidence="1" id="KW-0472">Membrane</keyword>
<gene>
    <name evidence="2" type="ORF">SNAT2548_LOCUS15304</name>
</gene>
<evidence type="ECO:0000256" key="1">
    <source>
        <dbReference type="SAM" id="Phobius"/>
    </source>
</evidence>
<sequence>MPMSSRQRVQECVAWAMLVPNIPALHALKMLFSGPGYSQTYRNTWVGWYSAGGYIMDSAGVMLSGRDGKTPDYDTAALVGVRFEDTGGGFVEFELYSKYRQRSLLSIVNDCMGTDRENDGSPAWRSGHCRVGKASSTFGVVRPSPEMVIGYAGSNLEPLNWILFKVQESAAQRRLPFAYGTQNSTNPGFAGRVYIYGVQYAVERAGMWKSVTRPCQLDGDGCVTSHNFPRYYGTQEHCSIEIEPSLATPLNVTDFKTESNHDILTVNGKVYSGSTGPQGITPLEAIVWRSDNSVSKRGWRLCPSTVGSAIGSIEDPPSGVHVFLPVIFLAMICLACYSGPTMLRTWRRWHAQRVRLRNDLDHDGVCGDLTVDATELTLDQSQQAQLLRDGHSEFAN</sequence>
<proteinExistence type="predicted"/>